<dbReference type="Proteomes" id="UP000240908">
    <property type="component" value="Chromosome"/>
</dbReference>
<accession>A0ABM6UPE9</accession>
<sequence length="60" mass="7046">MKDITKKYILSDQYIHQSINLKNNKLVGVVFMALKSRLIMFYSIKDRAIKKPDYKNAVLV</sequence>
<protein>
    <submittedName>
        <fullName evidence="1">Uncharacterized protein</fullName>
    </submittedName>
</protein>
<proteinExistence type="predicted"/>
<evidence type="ECO:0000313" key="1">
    <source>
        <dbReference type="EMBL" id="AVX36835.1"/>
    </source>
</evidence>
<evidence type="ECO:0000313" key="2">
    <source>
        <dbReference type="Proteomes" id="UP000240908"/>
    </source>
</evidence>
<dbReference type="EMBL" id="CP028487">
    <property type="protein sequence ID" value="AVX36835.1"/>
    <property type="molecule type" value="Genomic_DNA"/>
</dbReference>
<reference evidence="2" key="1">
    <citation type="journal article" date="2018" name="Genome Announc.">
        <title>First complete genome sequence of Yersinia massiliensis.</title>
        <authorList>
            <person name="Thomas M.C."/>
            <person name="Arling V."/>
            <person name="Goji N."/>
            <person name="Janzen T.W."/>
            <person name="Duceppe M.-O."/>
            <person name="Mathews A."/>
            <person name="Carrillo C."/>
            <person name="Amoako K."/>
        </authorList>
    </citation>
    <scope>NUCLEOTIDE SEQUENCE [LARGE SCALE GENOMIC DNA]</scope>
    <source>
        <strain evidence="2">GTA</strain>
    </source>
</reference>
<organism evidence="1 2">
    <name type="scientific">Yersinia massiliensis</name>
    <dbReference type="NCBI Taxonomy" id="419257"/>
    <lineage>
        <taxon>Bacteria</taxon>
        <taxon>Pseudomonadati</taxon>
        <taxon>Pseudomonadota</taxon>
        <taxon>Gammaproteobacteria</taxon>
        <taxon>Enterobacterales</taxon>
        <taxon>Yersiniaceae</taxon>
        <taxon>Yersinia</taxon>
    </lineage>
</organism>
<name>A0ABM6UPE9_9GAMM</name>
<gene>
    <name evidence="1" type="ORF">DA391_03680</name>
</gene>
<keyword evidence="2" id="KW-1185">Reference proteome</keyword>